<name>A0A8J4G9J6_9CHLO</name>
<dbReference type="OrthoDB" id="551074at2759"/>
<comment type="caution">
    <text evidence="1">The sequence shown here is derived from an EMBL/GenBank/DDBJ whole genome shotgun (WGS) entry which is preliminary data.</text>
</comment>
<dbReference type="EMBL" id="BNCQ01000012">
    <property type="protein sequence ID" value="GIM02731.1"/>
    <property type="molecule type" value="Genomic_DNA"/>
</dbReference>
<sequence length="112" mass="11519">MTDAPPPATMSHTRPVGLRTVNLSEAPVASSSAEIVSSAGVSTRPNGSGNSSSTPPTFHLAASRYLAVSSSSTRISSGKGWPAASSVLARGKRDSSPAGYSQDRQRPQRPPK</sequence>
<dbReference type="AlphaFoldDB" id="A0A8J4G9J6"/>
<organism evidence="1 2">
    <name type="scientific">Volvox reticuliferus</name>
    <dbReference type="NCBI Taxonomy" id="1737510"/>
    <lineage>
        <taxon>Eukaryota</taxon>
        <taxon>Viridiplantae</taxon>
        <taxon>Chlorophyta</taxon>
        <taxon>core chlorophytes</taxon>
        <taxon>Chlorophyceae</taxon>
        <taxon>CS clade</taxon>
        <taxon>Chlamydomonadales</taxon>
        <taxon>Volvocaceae</taxon>
        <taxon>Volvox</taxon>
    </lineage>
</organism>
<protein>
    <submittedName>
        <fullName evidence="1">Uncharacterized protein</fullName>
    </submittedName>
</protein>
<gene>
    <name evidence="1" type="ORF">Vretimale_7588</name>
</gene>
<evidence type="ECO:0000313" key="1">
    <source>
        <dbReference type="EMBL" id="GIM02731.1"/>
    </source>
</evidence>
<reference evidence="1" key="1">
    <citation type="journal article" date="2021" name="Proc. Natl. Acad. Sci. U.S.A.">
        <title>Three genomes in the algal genus Volvox reveal the fate of a haploid sex-determining region after a transition to homothallism.</title>
        <authorList>
            <person name="Yamamoto K."/>
            <person name="Hamaji T."/>
            <person name="Kawai-Toyooka H."/>
            <person name="Matsuzaki R."/>
            <person name="Takahashi F."/>
            <person name="Nishimura Y."/>
            <person name="Kawachi M."/>
            <person name="Noguchi H."/>
            <person name="Minakuchi Y."/>
            <person name="Umen J.G."/>
            <person name="Toyoda A."/>
            <person name="Nozaki H."/>
        </authorList>
    </citation>
    <scope>NUCLEOTIDE SEQUENCE</scope>
    <source>
        <strain evidence="1">NIES-3785</strain>
    </source>
</reference>
<proteinExistence type="predicted"/>
<dbReference type="Proteomes" id="UP000722791">
    <property type="component" value="Unassembled WGS sequence"/>
</dbReference>
<accession>A0A8J4G9J6</accession>
<evidence type="ECO:0000313" key="2">
    <source>
        <dbReference type="Proteomes" id="UP000722791"/>
    </source>
</evidence>